<keyword evidence="6 9" id="KW-0328">Glycosyltransferase</keyword>
<evidence type="ECO:0000256" key="6">
    <source>
        <dbReference type="ARBA" id="ARBA00022676"/>
    </source>
</evidence>
<dbReference type="InterPro" id="IPR011270">
    <property type="entry name" value="Pur_Nuc_Pase_Ino/Guo-sp"/>
</dbReference>
<keyword evidence="12" id="KW-1185">Reference proteome</keyword>
<evidence type="ECO:0000256" key="9">
    <source>
        <dbReference type="PIRNR" id="PIRNR000477"/>
    </source>
</evidence>
<sequence>MITADKIIKSAEWIKSHHHTLKKLQVGMILGSGLGELADEIENAVRIPYKDIPYFPSSTVAGHKGQLVIGTLEGVSVIAMQGRFHYYEGYTMQQVTFPVRVMRELGCETLIVTNACGGMNENFKPGDLMLIDDHINFTGSNPLIGENLDKYGPRFPDMSRAYTPELKDLALKTADELYYNLQRGVYAAVSGPVYMSAAELIMLRRLGADVVGMSTVPEAVTARHMGMNVLGISCITDMAIGETIEGITHEEVMEVAEKTKPRFKSFVRSLLKNGQDGLWRITEGE</sequence>
<keyword evidence="7 9" id="KW-0808">Transferase</keyword>
<dbReference type="GO" id="GO:0004731">
    <property type="term" value="F:purine-nucleoside phosphorylase activity"/>
    <property type="evidence" value="ECO:0007669"/>
    <property type="project" value="UniProtKB-EC"/>
</dbReference>
<dbReference type="InterPro" id="IPR018099">
    <property type="entry name" value="Purine_phosphorylase-2_CS"/>
</dbReference>
<dbReference type="FunFam" id="3.40.50.1580:FF:000010">
    <property type="entry name" value="Purine nucleoside phosphorylase"/>
    <property type="match status" value="1"/>
</dbReference>
<dbReference type="OrthoDB" id="1523230at2"/>
<comment type="similarity">
    <text evidence="3 9">Belongs to the PNP/MTAP phosphorylase family.</text>
</comment>
<dbReference type="EMBL" id="FOGT01000001">
    <property type="protein sequence ID" value="SER46623.1"/>
    <property type="molecule type" value="Genomic_DNA"/>
</dbReference>
<dbReference type="Gene3D" id="3.40.50.1580">
    <property type="entry name" value="Nucleoside phosphorylase domain"/>
    <property type="match status" value="1"/>
</dbReference>
<dbReference type="NCBIfam" id="NF006054">
    <property type="entry name" value="PRK08202.1"/>
    <property type="match status" value="1"/>
</dbReference>
<dbReference type="AlphaFoldDB" id="A0A1H9PGD2"/>
<proteinExistence type="inferred from homology"/>
<dbReference type="RefSeq" id="WP_093047205.1">
    <property type="nucleotide sequence ID" value="NZ_FOGT01000001.1"/>
</dbReference>
<dbReference type="Proteomes" id="UP000198571">
    <property type="component" value="Unassembled WGS sequence"/>
</dbReference>
<evidence type="ECO:0000256" key="5">
    <source>
        <dbReference type="ARBA" id="ARBA00022553"/>
    </source>
</evidence>
<dbReference type="STRING" id="1601833.SAMN05518684_101277"/>
<evidence type="ECO:0000256" key="2">
    <source>
        <dbReference type="ARBA" id="ARBA00005058"/>
    </source>
</evidence>
<reference evidence="12" key="1">
    <citation type="submission" date="2016-10" db="EMBL/GenBank/DDBJ databases">
        <authorList>
            <person name="Varghese N."/>
            <person name="Submissions S."/>
        </authorList>
    </citation>
    <scope>NUCLEOTIDE SEQUENCE [LARGE SCALE GENOMIC DNA]</scope>
    <source>
        <strain evidence="12">S9</strain>
    </source>
</reference>
<organism evidence="11 12">
    <name type="scientific">Salipaludibacillus aurantiacus</name>
    <dbReference type="NCBI Taxonomy" id="1601833"/>
    <lineage>
        <taxon>Bacteria</taxon>
        <taxon>Bacillati</taxon>
        <taxon>Bacillota</taxon>
        <taxon>Bacilli</taxon>
        <taxon>Bacillales</taxon>
        <taxon>Bacillaceae</taxon>
    </lineage>
</organism>
<accession>A0A1H9PGD2</accession>
<dbReference type="PANTHER" id="PTHR11904:SF9">
    <property type="entry name" value="PURINE NUCLEOSIDE PHOSPHORYLASE-RELATED"/>
    <property type="match status" value="1"/>
</dbReference>
<dbReference type="Pfam" id="PF01048">
    <property type="entry name" value="PNP_UDP_1"/>
    <property type="match status" value="1"/>
</dbReference>
<dbReference type="InterPro" id="IPR035994">
    <property type="entry name" value="Nucleoside_phosphorylase_sf"/>
</dbReference>
<evidence type="ECO:0000256" key="1">
    <source>
        <dbReference type="ARBA" id="ARBA00002678"/>
    </source>
</evidence>
<dbReference type="InterPro" id="IPR011268">
    <property type="entry name" value="Purine_phosphorylase"/>
</dbReference>
<dbReference type="PIRSF" id="PIRSF000477">
    <property type="entry name" value="PurNPase"/>
    <property type="match status" value="1"/>
</dbReference>
<dbReference type="CDD" id="cd09009">
    <property type="entry name" value="PNP-EcPNPII_like"/>
    <property type="match status" value="1"/>
</dbReference>
<dbReference type="InterPro" id="IPR000845">
    <property type="entry name" value="Nucleoside_phosphorylase_d"/>
</dbReference>
<dbReference type="SUPFAM" id="SSF53167">
    <property type="entry name" value="Purine and uridine phosphorylases"/>
    <property type="match status" value="1"/>
</dbReference>
<name>A0A1H9PGD2_9BACI</name>
<comment type="subunit">
    <text evidence="4">Homotrimer.</text>
</comment>
<comment type="function">
    <text evidence="1">The purine nucleoside phosphorylases catalyze the phosphorolytic breakdown of the N-glycosidic bond in the beta-(deoxy)ribonucleoside molecules, with the formation of the corresponding free purine bases and pentose-1-phosphate. Cleaves guanosine, inosine, 2'-deoxyguanosine and 2'-deoxyinosine.</text>
</comment>
<evidence type="ECO:0000256" key="7">
    <source>
        <dbReference type="ARBA" id="ARBA00022679"/>
    </source>
</evidence>
<dbReference type="EC" id="2.4.2.1" evidence="9"/>
<feature type="domain" description="Nucleoside phosphorylase" evidence="10">
    <location>
        <begin position="26"/>
        <end position="272"/>
    </location>
</feature>
<dbReference type="GO" id="GO:0009116">
    <property type="term" value="P:nucleoside metabolic process"/>
    <property type="evidence" value="ECO:0007669"/>
    <property type="project" value="InterPro"/>
</dbReference>
<dbReference type="UniPathway" id="UPA00606"/>
<dbReference type="GO" id="GO:0005737">
    <property type="term" value="C:cytoplasm"/>
    <property type="evidence" value="ECO:0007669"/>
    <property type="project" value="TreeGrafter"/>
</dbReference>
<dbReference type="NCBIfam" id="TIGR01697">
    <property type="entry name" value="PNPH-PUNA-XAPA"/>
    <property type="match status" value="1"/>
</dbReference>
<comment type="catalytic activity">
    <reaction evidence="8">
        <text>a purine 2'-deoxy-D-ribonucleoside + phosphate = a purine nucleobase + 2-deoxy-alpha-D-ribose 1-phosphate</text>
        <dbReference type="Rhea" id="RHEA:36431"/>
        <dbReference type="ChEBI" id="CHEBI:26386"/>
        <dbReference type="ChEBI" id="CHEBI:43474"/>
        <dbReference type="ChEBI" id="CHEBI:57259"/>
        <dbReference type="ChEBI" id="CHEBI:142361"/>
        <dbReference type="EC" id="2.4.2.1"/>
    </reaction>
</comment>
<keyword evidence="5" id="KW-0597">Phosphoprotein</keyword>
<evidence type="ECO:0000256" key="4">
    <source>
        <dbReference type="ARBA" id="ARBA00011233"/>
    </source>
</evidence>
<dbReference type="NCBIfam" id="TIGR01700">
    <property type="entry name" value="PNPH"/>
    <property type="match status" value="1"/>
</dbReference>
<gene>
    <name evidence="11" type="ORF">SAMN05518684_101277</name>
</gene>
<dbReference type="PANTHER" id="PTHR11904">
    <property type="entry name" value="METHYLTHIOADENOSINE/PURINE NUCLEOSIDE PHOSPHORYLASE"/>
    <property type="match status" value="1"/>
</dbReference>
<evidence type="ECO:0000313" key="11">
    <source>
        <dbReference type="EMBL" id="SER46623.1"/>
    </source>
</evidence>
<evidence type="ECO:0000256" key="8">
    <source>
        <dbReference type="ARBA" id="ARBA00048556"/>
    </source>
</evidence>
<evidence type="ECO:0000313" key="12">
    <source>
        <dbReference type="Proteomes" id="UP000198571"/>
    </source>
</evidence>
<protein>
    <recommendedName>
        <fullName evidence="9">Purine nucleoside phosphorylase</fullName>
        <ecNumber evidence="9">2.4.2.1</ecNumber>
    </recommendedName>
    <alternativeName>
        <fullName evidence="9">Inosine-guanosine phosphorylase</fullName>
    </alternativeName>
</protein>
<evidence type="ECO:0000256" key="3">
    <source>
        <dbReference type="ARBA" id="ARBA00006751"/>
    </source>
</evidence>
<dbReference type="PROSITE" id="PS01240">
    <property type="entry name" value="PNP_MTAP_2"/>
    <property type="match status" value="1"/>
</dbReference>
<evidence type="ECO:0000259" key="10">
    <source>
        <dbReference type="Pfam" id="PF01048"/>
    </source>
</evidence>
<comment type="pathway">
    <text evidence="2 9">Purine metabolism; purine nucleoside salvage.</text>
</comment>